<comment type="caution">
    <text evidence="1">The sequence shown here is derived from an EMBL/GenBank/DDBJ whole genome shotgun (WGS) entry which is preliminary data.</text>
</comment>
<sequence>MRSKKNDRSILVEWNVPNQWRVAMIENVYEIGGEFFAMLIIHRKRIHQRPFPLTTEVPATKGYVHYRLEFKLTLDQYAQYQGEHYAGERDQRWALPTVRGAHQAAWNYAKAQGHNPQLILGNTRRGKTPVESPDAPTQMVDGAIQQITQNVFWRIVYIKTGDGITAYWVDTDLKSIRANPHQASWEHNYRELPKLRVSVDELNISNWGHQRRQINRRILRR</sequence>
<accession>A0A955LHL6</accession>
<evidence type="ECO:0000313" key="2">
    <source>
        <dbReference type="Proteomes" id="UP000701698"/>
    </source>
</evidence>
<dbReference type="AlphaFoldDB" id="A0A955LHL6"/>
<gene>
    <name evidence="1" type="ORF">KC571_03385</name>
</gene>
<organism evidence="1 2">
    <name type="scientific">candidate division WWE3 bacterium</name>
    <dbReference type="NCBI Taxonomy" id="2053526"/>
    <lineage>
        <taxon>Bacteria</taxon>
        <taxon>Katanobacteria</taxon>
    </lineage>
</organism>
<dbReference type="EMBL" id="JAGQKX010000092">
    <property type="protein sequence ID" value="MCA9390423.1"/>
    <property type="molecule type" value="Genomic_DNA"/>
</dbReference>
<name>A0A955LHL6_UNCKA</name>
<evidence type="ECO:0000313" key="1">
    <source>
        <dbReference type="EMBL" id="MCA9390423.1"/>
    </source>
</evidence>
<dbReference type="Proteomes" id="UP000701698">
    <property type="component" value="Unassembled WGS sequence"/>
</dbReference>
<protein>
    <submittedName>
        <fullName evidence="1">Uncharacterized protein</fullName>
    </submittedName>
</protein>
<proteinExistence type="predicted"/>
<reference evidence="1" key="1">
    <citation type="submission" date="2020-04" db="EMBL/GenBank/DDBJ databases">
        <authorList>
            <person name="Zhang T."/>
        </authorList>
    </citation>
    <scope>NUCLEOTIDE SEQUENCE</scope>
    <source>
        <strain evidence="1">HKST-UBA01</strain>
    </source>
</reference>
<reference evidence="1" key="2">
    <citation type="journal article" date="2021" name="Microbiome">
        <title>Successional dynamics and alternative stable states in a saline activated sludge microbial community over 9 years.</title>
        <authorList>
            <person name="Wang Y."/>
            <person name="Ye J."/>
            <person name="Ju F."/>
            <person name="Liu L."/>
            <person name="Boyd J.A."/>
            <person name="Deng Y."/>
            <person name="Parks D.H."/>
            <person name="Jiang X."/>
            <person name="Yin X."/>
            <person name="Woodcroft B.J."/>
            <person name="Tyson G.W."/>
            <person name="Hugenholtz P."/>
            <person name="Polz M.F."/>
            <person name="Zhang T."/>
        </authorList>
    </citation>
    <scope>NUCLEOTIDE SEQUENCE</scope>
    <source>
        <strain evidence="1">HKST-UBA01</strain>
    </source>
</reference>